<keyword evidence="5" id="KW-1185">Reference proteome</keyword>
<proteinExistence type="inferred from homology"/>
<protein>
    <recommendedName>
        <fullName evidence="3">Kinesin motor domain-containing protein</fullName>
    </recommendedName>
</protein>
<feature type="domain" description="Kinesin motor" evidence="3">
    <location>
        <begin position="1"/>
        <end position="83"/>
    </location>
</feature>
<dbReference type="PANTHER" id="PTHR47968">
    <property type="entry name" value="CENTROMERE PROTEIN E"/>
    <property type="match status" value="1"/>
</dbReference>
<dbReference type="Pfam" id="PF00225">
    <property type="entry name" value="Kinesin"/>
    <property type="match status" value="1"/>
</dbReference>
<dbReference type="GO" id="GO:0007018">
    <property type="term" value="P:microtubule-based movement"/>
    <property type="evidence" value="ECO:0007669"/>
    <property type="project" value="InterPro"/>
</dbReference>
<keyword evidence="1" id="KW-0505">Motor protein</keyword>
<name>A0A835LUV3_9MAGN</name>
<dbReference type="InterPro" id="IPR001752">
    <property type="entry name" value="Kinesin_motor_dom"/>
</dbReference>
<reference evidence="4 5" key="1">
    <citation type="submission" date="2020-10" db="EMBL/GenBank/DDBJ databases">
        <title>The Coptis chinensis genome and diversification of protoberbering-type alkaloids.</title>
        <authorList>
            <person name="Wang B."/>
            <person name="Shu S."/>
            <person name="Song C."/>
            <person name="Liu Y."/>
        </authorList>
    </citation>
    <scope>NUCLEOTIDE SEQUENCE [LARGE SCALE GENOMIC DNA]</scope>
    <source>
        <strain evidence="4">HL-2020</strain>
        <tissue evidence="4">Leaf</tissue>
    </source>
</reference>
<dbReference type="InterPro" id="IPR027640">
    <property type="entry name" value="Kinesin-like_fam"/>
</dbReference>
<comment type="caution">
    <text evidence="4">The sequence shown here is derived from an EMBL/GenBank/DDBJ whole genome shotgun (WGS) entry which is preliminary data.</text>
</comment>
<dbReference type="InterPro" id="IPR027417">
    <property type="entry name" value="P-loop_NTPase"/>
</dbReference>
<dbReference type="SUPFAM" id="SSF52540">
    <property type="entry name" value="P-loop containing nucleoside triphosphate hydrolases"/>
    <property type="match status" value="1"/>
</dbReference>
<dbReference type="PANTHER" id="PTHR47968:SF18">
    <property type="entry name" value="KINESIN-LIKE PROTEIN KIN-7F"/>
    <property type="match status" value="1"/>
</dbReference>
<dbReference type="GO" id="GO:0003777">
    <property type="term" value="F:microtubule motor activity"/>
    <property type="evidence" value="ECO:0007669"/>
    <property type="project" value="InterPro"/>
</dbReference>
<evidence type="ECO:0000256" key="2">
    <source>
        <dbReference type="PROSITE-ProRule" id="PRU00283"/>
    </source>
</evidence>
<dbReference type="Gene3D" id="3.40.850.10">
    <property type="entry name" value="Kinesin motor domain"/>
    <property type="match status" value="1"/>
</dbReference>
<gene>
    <name evidence="4" type="ORF">IFM89_012508</name>
</gene>
<dbReference type="PROSITE" id="PS50067">
    <property type="entry name" value="KINESIN_MOTOR_2"/>
    <property type="match status" value="1"/>
</dbReference>
<comment type="caution">
    <text evidence="2">Lacks conserved residue(s) required for the propagation of feature annotation.</text>
</comment>
<dbReference type="AlphaFoldDB" id="A0A835LUV3"/>
<evidence type="ECO:0000313" key="4">
    <source>
        <dbReference type="EMBL" id="KAF9609068.1"/>
    </source>
</evidence>
<organism evidence="4 5">
    <name type="scientific">Coptis chinensis</name>
    <dbReference type="NCBI Taxonomy" id="261450"/>
    <lineage>
        <taxon>Eukaryota</taxon>
        <taxon>Viridiplantae</taxon>
        <taxon>Streptophyta</taxon>
        <taxon>Embryophyta</taxon>
        <taxon>Tracheophyta</taxon>
        <taxon>Spermatophyta</taxon>
        <taxon>Magnoliopsida</taxon>
        <taxon>Ranunculales</taxon>
        <taxon>Ranunculaceae</taxon>
        <taxon>Coptidoideae</taxon>
        <taxon>Coptis</taxon>
    </lineage>
</organism>
<dbReference type="GO" id="GO:0005524">
    <property type="term" value="F:ATP binding"/>
    <property type="evidence" value="ECO:0007669"/>
    <property type="project" value="InterPro"/>
</dbReference>
<sequence length="163" mass="18743">MTGITENTVADIFQYIKRHEERAFVLKFSATEIYNEAVRDLLSKDSSPLRLLDDPEEGTIVEKLTEETLRDWNHLKQLLSVCEGIISWYKIKRRLSHKSKFAHPGNRNPQAKFLHTTGRSSRFSARRAPSKHQVVSGNCDLLTLPETNRLAILQKPSSNLWTL</sequence>
<dbReference type="OrthoDB" id="3176171at2759"/>
<dbReference type="Proteomes" id="UP000631114">
    <property type="component" value="Unassembled WGS sequence"/>
</dbReference>
<dbReference type="EMBL" id="JADFTS010000004">
    <property type="protein sequence ID" value="KAF9609068.1"/>
    <property type="molecule type" value="Genomic_DNA"/>
</dbReference>
<dbReference type="GO" id="GO:0008017">
    <property type="term" value="F:microtubule binding"/>
    <property type="evidence" value="ECO:0007669"/>
    <property type="project" value="InterPro"/>
</dbReference>
<accession>A0A835LUV3</accession>
<evidence type="ECO:0000313" key="5">
    <source>
        <dbReference type="Proteomes" id="UP000631114"/>
    </source>
</evidence>
<evidence type="ECO:0000259" key="3">
    <source>
        <dbReference type="PROSITE" id="PS50067"/>
    </source>
</evidence>
<comment type="similarity">
    <text evidence="2">Belongs to the TRAFAC class myosin-kinesin ATPase superfamily. Kinesin family.</text>
</comment>
<dbReference type="InterPro" id="IPR036961">
    <property type="entry name" value="Kinesin_motor_dom_sf"/>
</dbReference>
<evidence type="ECO:0000256" key="1">
    <source>
        <dbReference type="ARBA" id="ARBA00023175"/>
    </source>
</evidence>